<comment type="domain">
    <text evidence="8">Domain I is involved in oligomerization and binding regulators, domain II is flexibile and of varying length in different bacteria, domain III forms the AAA+ region, while domain IV binds dsDNA.</text>
</comment>
<dbReference type="STRING" id="1703770.AMJ39_03135"/>
<feature type="region of interest" description="Domain IV, binds dsDNA" evidence="8">
    <location>
        <begin position="326"/>
        <end position="446"/>
    </location>
</feature>
<dbReference type="SMART" id="SM00382">
    <property type="entry name" value="AAA"/>
    <property type="match status" value="1"/>
</dbReference>
<dbReference type="PRINTS" id="PR00051">
    <property type="entry name" value="DNAA"/>
</dbReference>
<dbReference type="InterPro" id="IPR010921">
    <property type="entry name" value="Trp_repressor/repl_initiator"/>
</dbReference>
<accession>A0A0S7WUG8</accession>
<keyword evidence="2 8" id="KW-0963">Cytoplasm</keyword>
<feature type="binding site" evidence="8">
    <location>
        <position position="155"/>
    </location>
    <ligand>
        <name>ATP</name>
        <dbReference type="ChEBI" id="CHEBI:30616"/>
    </ligand>
</feature>
<gene>
    <name evidence="8" type="primary">dnaA</name>
    <name evidence="14" type="ORF">AMJ39_03135</name>
</gene>
<comment type="subunit">
    <text evidence="8">Oligomerizes as a right-handed, spiral filament on DNA at oriC.</text>
</comment>
<feature type="domain" description="Chromosomal replication initiator DnaA C-terminal" evidence="13">
    <location>
        <begin position="353"/>
        <end position="422"/>
    </location>
</feature>
<dbReference type="GO" id="GO:0006275">
    <property type="term" value="P:regulation of DNA replication"/>
    <property type="evidence" value="ECO:0007669"/>
    <property type="project" value="UniProtKB-UniRule"/>
</dbReference>
<evidence type="ECO:0000259" key="12">
    <source>
        <dbReference type="SMART" id="SM00382"/>
    </source>
</evidence>
<dbReference type="GO" id="GO:0005886">
    <property type="term" value="C:plasma membrane"/>
    <property type="evidence" value="ECO:0007669"/>
    <property type="project" value="TreeGrafter"/>
</dbReference>
<keyword evidence="4 8" id="KW-0547">Nucleotide-binding</keyword>
<evidence type="ECO:0000313" key="15">
    <source>
        <dbReference type="Proteomes" id="UP000052008"/>
    </source>
</evidence>
<dbReference type="CDD" id="cd06571">
    <property type="entry name" value="Bac_DnaA_C"/>
    <property type="match status" value="1"/>
</dbReference>
<evidence type="ECO:0000256" key="1">
    <source>
        <dbReference type="ARBA" id="ARBA00006583"/>
    </source>
</evidence>
<dbReference type="FunFam" id="3.40.50.300:FF:000668">
    <property type="entry name" value="Chromosomal replication initiator protein DnaA"/>
    <property type="match status" value="1"/>
</dbReference>
<evidence type="ECO:0000256" key="4">
    <source>
        <dbReference type="ARBA" id="ARBA00022741"/>
    </source>
</evidence>
<dbReference type="PANTHER" id="PTHR30050">
    <property type="entry name" value="CHROMOSOMAL REPLICATION INITIATOR PROTEIN DNAA"/>
    <property type="match status" value="1"/>
</dbReference>
<comment type="caution">
    <text evidence="14">The sequence shown here is derived from an EMBL/GenBank/DDBJ whole genome shotgun (WGS) entry which is preliminary data.</text>
</comment>
<dbReference type="SMART" id="SM00760">
    <property type="entry name" value="Bac_DnaA_C"/>
    <property type="match status" value="1"/>
</dbReference>
<keyword evidence="5 8" id="KW-0067">ATP-binding</keyword>
<feature type="region of interest" description="Domain III, AAA+ region" evidence="8">
    <location>
        <begin position="109"/>
        <end position="325"/>
    </location>
</feature>
<evidence type="ECO:0000256" key="7">
    <source>
        <dbReference type="ARBA" id="ARBA00023125"/>
    </source>
</evidence>
<dbReference type="InterPro" id="IPR013317">
    <property type="entry name" value="DnaA_dom"/>
</dbReference>
<dbReference type="AlphaFoldDB" id="A0A0S7WUG8"/>
<evidence type="ECO:0000256" key="3">
    <source>
        <dbReference type="ARBA" id="ARBA00022705"/>
    </source>
</evidence>
<evidence type="ECO:0000256" key="11">
    <source>
        <dbReference type="RuleBase" id="RU004227"/>
    </source>
</evidence>
<dbReference type="HAMAP" id="MF_00377">
    <property type="entry name" value="DnaA_bact"/>
    <property type="match status" value="1"/>
</dbReference>
<feature type="domain" description="AAA+ ATPase" evidence="12">
    <location>
        <begin position="142"/>
        <end position="271"/>
    </location>
</feature>
<evidence type="ECO:0000256" key="10">
    <source>
        <dbReference type="RuleBase" id="RU000577"/>
    </source>
</evidence>
<proteinExistence type="inferred from homology"/>
<dbReference type="FunFam" id="1.10.8.60:FF:000003">
    <property type="entry name" value="Chromosomal replication initiator protein DnaA"/>
    <property type="match status" value="1"/>
</dbReference>
<dbReference type="InterPro" id="IPR038454">
    <property type="entry name" value="DnaA_N_sf"/>
</dbReference>
<dbReference type="InterPro" id="IPR024633">
    <property type="entry name" value="DnaA_N_dom"/>
</dbReference>
<dbReference type="EMBL" id="LIZS01000012">
    <property type="protein sequence ID" value="KPJ53796.1"/>
    <property type="molecule type" value="Genomic_DNA"/>
</dbReference>
<dbReference type="SUPFAM" id="SSF48295">
    <property type="entry name" value="TrpR-like"/>
    <property type="match status" value="1"/>
</dbReference>
<dbReference type="InterPro" id="IPR027417">
    <property type="entry name" value="P-loop_NTPase"/>
</dbReference>
<keyword evidence="3 8" id="KW-0235">DNA replication</keyword>
<dbReference type="InterPro" id="IPR003593">
    <property type="entry name" value="AAA+_ATPase"/>
</dbReference>
<dbReference type="Gene3D" id="3.40.50.300">
    <property type="entry name" value="P-loop containing nucleotide triphosphate hydrolases"/>
    <property type="match status" value="1"/>
</dbReference>
<evidence type="ECO:0000256" key="9">
    <source>
        <dbReference type="NCBIfam" id="TIGR00362"/>
    </source>
</evidence>
<dbReference type="InterPro" id="IPR020591">
    <property type="entry name" value="Chromosome_initiator_DnaA-like"/>
</dbReference>
<dbReference type="InterPro" id="IPR013159">
    <property type="entry name" value="DnaA_C"/>
</dbReference>
<reference evidence="14 15" key="1">
    <citation type="journal article" date="2015" name="Microbiome">
        <title>Genomic resolution of linkages in carbon, nitrogen, and sulfur cycling among widespread estuary sediment bacteria.</title>
        <authorList>
            <person name="Baker B.J."/>
            <person name="Lazar C.S."/>
            <person name="Teske A.P."/>
            <person name="Dick G.J."/>
        </authorList>
    </citation>
    <scope>NUCLEOTIDE SEQUENCE [LARGE SCALE GENOMIC DNA]</scope>
    <source>
        <strain evidence="14">DG_24</strain>
    </source>
</reference>
<feature type="region of interest" description="Domain I, interacts with DnaA modulators" evidence="8">
    <location>
        <begin position="1"/>
        <end position="84"/>
    </location>
</feature>
<sequence length="446" mass="50086">MQLPNAQKLWEETLSLIQGSVNGQSFETWFKPTRGRTIDNRVLSVEVPSPFFADWLEEHYIQLIEEAASRVAKARLGISFAVAKPDGAVPQSTLRRRVRAKTYSVDDSQLHDRYTFETFIVGKGNQFAHAAALAVAEAPATTYNPLFVYGGVGLGKTHLLQAIGNFVKMSSPTAKAYYTSAENFMNEMIHSIQNRTTLEFKRKYRSNDLLLIDDIHFLADKVSLQEEIFYTFNALHEAGRQIVLTSDRPPKDIPSLEERLVSRFQWGLVADIQPPDLETRTAILRKKADRDGIAIPHDVTLYIATKVKSNIRELEGCLIRLLAFSSLSGREITVELAEEVLEDIIADSSPPLSVQRIQSVVADHHGVSEEALRGRRRTASIALPRQIAMYLCRKLTNLSLSEVGAQFGGKDHTTVLHACDKIERRRNVDRPFDATIQSLERRLTSG</sequence>
<feature type="binding site" evidence="8">
    <location>
        <position position="157"/>
    </location>
    <ligand>
        <name>ATP</name>
        <dbReference type="ChEBI" id="CHEBI:30616"/>
    </ligand>
</feature>
<keyword evidence="6 8" id="KW-0446">Lipid-binding</keyword>
<dbReference type="GO" id="GO:0008289">
    <property type="term" value="F:lipid binding"/>
    <property type="evidence" value="ECO:0007669"/>
    <property type="project" value="UniProtKB-KW"/>
</dbReference>
<dbReference type="InterPro" id="IPR001957">
    <property type="entry name" value="Chromosome_initiator_DnaA"/>
</dbReference>
<comment type="similarity">
    <text evidence="1 8 11">Belongs to the DnaA family.</text>
</comment>
<dbReference type="NCBIfam" id="TIGR00362">
    <property type="entry name" value="DnaA"/>
    <property type="match status" value="1"/>
</dbReference>
<dbReference type="Pfam" id="PF11638">
    <property type="entry name" value="DnaA_N"/>
    <property type="match status" value="1"/>
</dbReference>
<dbReference type="Gene3D" id="1.10.1750.10">
    <property type="match status" value="1"/>
</dbReference>
<keyword evidence="7 8" id="KW-0238">DNA-binding</keyword>
<dbReference type="GO" id="GO:0003688">
    <property type="term" value="F:DNA replication origin binding"/>
    <property type="evidence" value="ECO:0007669"/>
    <property type="project" value="UniProtKB-UniRule"/>
</dbReference>
<dbReference type="Proteomes" id="UP000052008">
    <property type="component" value="Unassembled WGS sequence"/>
</dbReference>
<organism evidence="14 15">
    <name type="scientific">candidate division TA06 bacterium DG_24</name>
    <dbReference type="NCBI Taxonomy" id="1703770"/>
    <lineage>
        <taxon>Bacteria</taxon>
        <taxon>Bacteria division TA06</taxon>
    </lineage>
</organism>
<feature type="binding site" evidence="8">
    <location>
        <position position="156"/>
    </location>
    <ligand>
        <name>ATP</name>
        <dbReference type="ChEBI" id="CHEBI:30616"/>
    </ligand>
</feature>
<evidence type="ECO:0000259" key="13">
    <source>
        <dbReference type="SMART" id="SM00760"/>
    </source>
</evidence>
<protein>
    <recommendedName>
        <fullName evidence="8 9">Chromosomal replication initiator protein DnaA</fullName>
    </recommendedName>
</protein>
<evidence type="ECO:0000256" key="8">
    <source>
        <dbReference type="HAMAP-Rule" id="MF_00377"/>
    </source>
</evidence>
<dbReference type="GO" id="GO:0005737">
    <property type="term" value="C:cytoplasm"/>
    <property type="evidence" value="ECO:0007669"/>
    <property type="project" value="UniProtKB-SubCell"/>
</dbReference>
<feature type="binding site" evidence="8">
    <location>
        <position position="153"/>
    </location>
    <ligand>
        <name>ATP</name>
        <dbReference type="ChEBI" id="CHEBI:30616"/>
    </ligand>
</feature>
<dbReference type="PATRIC" id="fig|1703770.3.peg.1291"/>
<dbReference type="CDD" id="cd00009">
    <property type="entry name" value="AAA"/>
    <property type="match status" value="1"/>
</dbReference>
<evidence type="ECO:0000256" key="2">
    <source>
        <dbReference type="ARBA" id="ARBA00022490"/>
    </source>
</evidence>
<dbReference type="PANTHER" id="PTHR30050:SF2">
    <property type="entry name" value="CHROMOSOMAL REPLICATION INITIATOR PROTEIN DNAA"/>
    <property type="match status" value="1"/>
</dbReference>
<evidence type="ECO:0000256" key="5">
    <source>
        <dbReference type="ARBA" id="ARBA00022840"/>
    </source>
</evidence>
<comment type="subcellular location">
    <subcellularLocation>
        <location evidence="8">Cytoplasm</location>
    </subcellularLocation>
</comment>
<dbReference type="GO" id="GO:0005524">
    <property type="term" value="F:ATP binding"/>
    <property type="evidence" value="ECO:0007669"/>
    <property type="project" value="UniProtKB-UniRule"/>
</dbReference>
<dbReference type="Pfam" id="PF08299">
    <property type="entry name" value="Bac_DnaA_C"/>
    <property type="match status" value="1"/>
</dbReference>
<comment type="caution">
    <text evidence="8">Lacks conserved residue(s) required for the propagation of feature annotation.</text>
</comment>
<comment type="function">
    <text evidence="8 10">Plays an essential role in the initiation and regulation of chromosomal replication. ATP-DnaA binds to the origin of replication (oriC) to initiate formation of the DNA replication initiation complex once per cell cycle. Binds the DnaA box (a 9 base pair repeat at the origin) and separates the double-stranded (ds)DNA. Forms a right-handed helical filament on oriC DNA; dsDNA binds to the exterior of the filament while single-stranded (ss)DNA is stabiized in the filament's interior. The ATP-DnaA-oriC complex binds and stabilizes one strand of the AT-rich DNA unwinding element (DUE), permitting loading of DNA polymerase. After initiation quickly degrades to an ADP-DnaA complex that is not apt for DNA replication. Binds acidic phospholipids.</text>
</comment>
<dbReference type="SUPFAM" id="SSF52540">
    <property type="entry name" value="P-loop containing nucleoside triphosphate hydrolases"/>
    <property type="match status" value="1"/>
</dbReference>
<dbReference type="Gene3D" id="3.30.300.180">
    <property type="match status" value="1"/>
</dbReference>
<evidence type="ECO:0000256" key="6">
    <source>
        <dbReference type="ARBA" id="ARBA00023121"/>
    </source>
</evidence>
<dbReference type="GO" id="GO:0006270">
    <property type="term" value="P:DNA replication initiation"/>
    <property type="evidence" value="ECO:0007669"/>
    <property type="project" value="UniProtKB-UniRule"/>
</dbReference>
<dbReference type="Pfam" id="PF00308">
    <property type="entry name" value="Bac_DnaA"/>
    <property type="match status" value="1"/>
</dbReference>
<evidence type="ECO:0000313" key="14">
    <source>
        <dbReference type="EMBL" id="KPJ53796.1"/>
    </source>
</evidence>
<name>A0A0S7WUG8_UNCT6</name>
<dbReference type="Gene3D" id="1.10.8.60">
    <property type="match status" value="1"/>
</dbReference>